<dbReference type="AlphaFoldDB" id="A0A3N2RHK4"/>
<sequence>MAGNTLAPASAALRQQGYAVERHPQLPGWLVARKGEDAFLAESPVELLGLIAMVQLRGERWEASDQELADYLQRLD</sequence>
<proteinExistence type="predicted"/>
<comment type="caution">
    <text evidence="1">The sequence shown here is derived from an EMBL/GenBank/DDBJ whole genome shotgun (WGS) entry which is preliminary data.</text>
</comment>
<name>A0A3N2RHK4_LYSEN</name>
<dbReference type="Proteomes" id="UP000275910">
    <property type="component" value="Unassembled WGS sequence"/>
</dbReference>
<protein>
    <submittedName>
        <fullName evidence="1">Uncharacterized protein</fullName>
    </submittedName>
</protein>
<organism evidence="1 2">
    <name type="scientific">Lysobacter enzymogenes</name>
    <dbReference type="NCBI Taxonomy" id="69"/>
    <lineage>
        <taxon>Bacteria</taxon>
        <taxon>Pseudomonadati</taxon>
        <taxon>Pseudomonadota</taxon>
        <taxon>Gammaproteobacteria</taxon>
        <taxon>Lysobacterales</taxon>
        <taxon>Lysobacteraceae</taxon>
        <taxon>Lysobacter</taxon>
    </lineage>
</organism>
<accession>A0A3N2RHK4</accession>
<evidence type="ECO:0000313" key="2">
    <source>
        <dbReference type="Proteomes" id="UP000275910"/>
    </source>
</evidence>
<reference evidence="1 2" key="1">
    <citation type="submission" date="2018-10" db="EMBL/GenBank/DDBJ databases">
        <title>The genome of Lysobacter enzymogenes OH11.</title>
        <authorList>
            <person name="Liu F."/>
            <person name="Zhao Y."/>
            <person name="Qian G."/>
            <person name="Chen Y."/>
            <person name="Xu H."/>
        </authorList>
    </citation>
    <scope>NUCLEOTIDE SEQUENCE [LARGE SCALE GENOMIC DNA]</scope>
    <source>
        <strain evidence="1 2">OH11</strain>
    </source>
</reference>
<gene>
    <name evidence="1" type="ORF">D9T17_11925</name>
</gene>
<dbReference type="EMBL" id="RCTY01000029">
    <property type="protein sequence ID" value="ROU06816.1"/>
    <property type="molecule type" value="Genomic_DNA"/>
</dbReference>
<evidence type="ECO:0000313" key="1">
    <source>
        <dbReference type="EMBL" id="ROU06816.1"/>
    </source>
</evidence>